<keyword evidence="4" id="KW-1185">Reference proteome</keyword>
<dbReference type="OrthoDB" id="292008at2759"/>
<reference evidence="3" key="1">
    <citation type="submission" date="2021-01" db="EMBL/GenBank/DDBJ databases">
        <authorList>
            <consortium name="Genoscope - CEA"/>
            <person name="William W."/>
        </authorList>
    </citation>
    <scope>NUCLEOTIDE SEQUENCE</scope>
</reference>
<protein>
    <recommendedName>
        <fullName evidence="5">Transmembrane protein</fullName>
    </recommendedName>
</protein>
<evidence type="ECO:0000313" key="4">
    <source>
        <dbReference type="Proteomes" id="UP000692954"/>
    </source>
</evidence>
<evidence type="ECO:0000256" key="1">
    <source>
        <dbReference type="SAM" id="Phobius"/>
    </source>
</evidence>
<accession>A0A8S1LG93</accession>
<gene>
    <name evidence="3" type="ORF">PSON_ATCC_30995.1.T0200008</name>
</gene>
<proteinExistence type="predicted"/>
<dbReference type="EMBL" id="CAJJDN010000020">
    <property type="protein sequence ID" value="CAD8065042.1"/>
    <property type="molecule type" value="Genomic_DNA"/>
</dbReference>
<keyword evidence="1" id="KW-0812">Transmembrane</keyword>
<dbReference type="AlphaFoldDB" id="A0A8S1LG93"/>
<sequence>MIILIIFQLLYSGQNTKVSQPNITLYSEVIPPSNYSNKLRQTKQFGYSNYPGVFAISLKEIFENNTEQSADLNDLEIEEKQFGTYSGCYSIQRKIEIEFNLQLQLEQIITQPWMHFTDLATADNKFKAYLVRNDYSIFQVDISTGLGQIELNSKNQSFKDYINISNIVDQFYVPHPYLIDDEGSNKIYAITEFGGVSFSTDENIGDVQMESEEMQQRKQIYNVHKNSRAQLIVVACGSEGIDLYEIQSKGKLKHKKQLLPEQLGIEDGIIIDVDSNDDETKLYLLDSESGLYIYDISDLNNITQIMSVLLPNTKTFDHYLNTFFLVAKTNTQLYYAVEIFIDYEIKSYYYNNLYIDEMIINDVNVFEHYAVLIGDDGHKIIYHSIYNQFINQAIKQHTYFQEDNLIKIKEYDFSKFYNSSSRILIGLAKHAFKYIEISFQDPKITCLSDQVANKSYIATLNSTQCSNKKEHNDSSPYSLCQLTHSFVYQSEFKPGNKSTYAQYTLTLYALVVGLIWLIIVICYLYKKWGYKLEFLKWRKQKLIVTQPFNQDLELQNQNN</sequence>
<organism evidence="3 4">
    <name type="scientific">Paramecium sonneborni</name>
    <dbReference type="NCBI Taxonomy" id="65129"/>
    <lineage>
        <taxon>Eukaryota</taxon>
        <taxon>Sar</taxon>
        <taxon>Alveolata</taxon>
        <taxon>Ciliophora</taxon>
        <taxon>Intramacronucleata</taxon>
        <taxon>Oligohymenophorea</taxon>
        <taxon>Peniculida</taxon>
        <taxon>Parameciidae</taxon>
        <taxon>Paramecium</taxon>
    </lineage>
</organism>
<feature type="signal peptide" evidence="2">
    <location>
        <begin position="1"/>
        <end position="15"/>
    </location>
</feature>
<evidence type="ECO:0000256" key="2">
    <source>
        <dbReference type="SAM" id="SignalP"/>
    </source>
</evidence>
<dbReference type="Proteomes" id="UP000692954">
    <property type="component" value="Unassembled WGS sequence"/>
</dbReference>
<name>A0A8S1LG93_9CILI</name>
<comment type="caution">
    <text evidence="3">The sequence shown here is derived from an EMBL/GenBank/DDBJ whole genome shotgun (WGS) entry which is preliminary data.</text>
</comment>
<evidence type="ECO:0000313" key="3">
    <source>
        <dbReference type="EMBL" id="CAD8065042.1"/>
    </source>
</evidence>
<feature type="transmembrane region" description="Helical" evidence="1">
    <location>
        <begin position="505"/>
        <end position="525"/>
    </location>
</feature>
<keyword evidence="2" id="KW-0732">Signal</keyword>
<evidence type="ECO:0008006" key="5">
    <source>
        <dbReference type="Google" id="ProtNLM"/>
    </source>
</evidence>
<keyword evidence="1" id="KW-0472">Membrane</keyword>
<keyword evidence="1" id="KW-1133">Transmembrane helix</keyword>
<feature type="chain" id="PRO_5035897258" description="Transmembrane protein" evidence="2">
    <location>
        <begin position="16"/>
        <end position="559"/>
    </location>
</feature>